<dbReference type="EC" id="2.3.1.-" evidence="5"/>
<organism evidence="7 8">
    <name type="scientific">Tissierella simiarum</name>
    <dbReference type="NCBI Taxonomy" id="2841534"/>
    <lineage>
        <taxon>Bacteria</taxon>
        <taxon>Bacillati</taxon>
        <taxon>Bacillota</taxon>
        <taxon>Tissierellia</taxon>
        <taxon>Tissierellales</taxon>
        <taxon>Tissierellaceae</taxon>
        <taxon>Tissierella</taxon>
    </lineage>
</organism>
<evidence type="ECO:0000256" key="5">
    <source>
        <dbReference type="RuleBase" id="RU367021"/>
    </source>
</evidence>
<evidence type="ECO:0000256" key="4">
    <source>
        <dbReference type="ARBA" id="ARBA00023315"/>
    </source>
</evidence>
<protein>
    <recommendedName>
        <fullName evidence="5">Acetyltransferase</fullName>
        <ecNumber evidence="5">2.3.1.-</ecNumber>
    </recommendedName>
</protein>
<comment type="caution">
    <text evidence="7">The sequence shown here is derived from an EMBL/GenBank/DDBJ whole genome shotgun (WGS) entry which is preliminary data.</text>
</comment>
<dbReference type="Pfam" id="PF12464">
    <property type="entry name" value="Mac"/>
    <property type="match status" value="1"/>
</dbReference>
<sequence>MRSEKEKMLAGELYDASDEILSKEREYARSVSFEFNNSRPNEIEKRKEILKRLIKLKGDFLIEPPFHFDYGYNIEIGDNFFANFDCVILDVNKVKIGDNVLLGPNVQIYTATHPLDPKERMAGKEAAKPIIIGNNVWIGGGTVICPGVRIGNNTTIGAGSVVTKDIPNNVLAVGNPCKVIKEV</sequence>
<evidence type="ECO:0000256" key="2">
    <source>
        <dbReference type="ARBA" id="ARBA00022679"/>
    </source>
</evidence>
<dbReference type="CDD" id="cd03357">
    <property type="entry name" value="LbH_MAT_GAT"/>
    <property type="match status" value="1"/>
</dbReference>
<dbReference type="PANTHER" id="PTHR43017:SF1">
    <property type="entry name" value="ACETYLTRANSFERASE YJL218W-RELATED"/>
    <property type="match status" value="1"/>
</dbReference>
<accession>A0ABS6E7Z3</accession>
<name>A0ABS6E7Z3_9FIRM</name>
<dbReference type="PROSITE" id="PS00101">
    <property type="entry name" value="HEXAPEP_TRANSFERASES"/>
    <property type="match status" value="1"/>
</dbReference>
<dbReference type="Pfam" id="PF00132">
    <property type="entry name" value="Hexapep"/>
    <property type="match status" value="1"/>
</dbReference>
<dbReference type="InterPro" id="IPR001451">
    <property type="entry name" value="Hexapep"/>
</dbReference>
<keyword evidence="4 5" id="KW-0012">Acyltransferase</keyword>
<evidence type="ECO:0000256" key="1">
    <source>
        <dbReference type="ARBA" id="ARBA00007274"/>
    </source>
</evidence>
<dbReference type="InterPro" id="IPR018357">
    <property type="entry name" value="Hexapep_transf_CS"/>
</dbReference>
<comment type="similarity">
    <text evidence="1 5">Belongs to the transferase hexapeptide repeat family.</text>
</comment>
<dbReference type="PANTHER" id="PTHR43017">
    <property type="entry name" value="GALACTOSIDE O-ACETYLTRANSFERASE"/>
    <property type="match status" value="1"/>
</dbReference>
<dbReference type="SMART" id="SM01266">
    <property type="entry name" value="Mac"/>
    <property type="match status" value="1"/>
</dbReference>
<dbReference type="RefSeq" id="WP_216520662.1">
    <property type="nucleotide sequence ID" value="NZ_JAHLPM010000011.1"/>
</dbReference>
<reference evidence="7 8" key="1">
    <citation type="submission" date="2021-06" db="EMBL/GenBank/DDBJ databases">
        <authorList>
            <person name="Sun Q."/>
            <person name="Li D."/>
        </authorList>
    </citation>
    <scope>NUCLEOTIDE SEQUENCE [LARGE SCALE GENOMIC DNA]</scope>
    <source>
        <strain evidence="7 8">MSJ-40</strain>
    </source>
</reference>
<dbReference type="InterPro" id="IPR039369">
    <property type="entry name" value="LacA-like"/>
</dbReference>
<gene>
    <name evidence="7" type="ORF">KQI42_13505</name>
</gene>
<keyword evidence="3" id="KW-0677">Repeat</keyword>
<evidence type="ECO:0000313" key="7">
    <source>
        <dbReference type="EMBL" id="MBU5439038.1"/>
    </source>
</evidence>
<keyword evidence="2 5" id="KW-0808">Transferase</keyword>
<feature type="domain" description="Maltose/galactoside acetyltransferase" evidence="6">
    <location>
        <begin position="5"/>
        <end position="59"/>
    </location>
</feature>
<evidence type="ECO:0000313" key="8">
    <source>
        <dbReference type="Proteomes" id="UP000749471"/>
    </source>
</evidence>
<proteinExistence type="inferred from homology"/>
<dbReference type="Proteomes" id="UP000749471">
    <property type="component" value="Unassembled WGS sequence"/>
</dbReference>
<keyword evidence="8" id="KW-1185">Reference proteome</keyword>
<evidence type="ECO:0000259" key="6">
    <source>
        <dbReference type="SMART" id="SM01266"/>
    </source>
</evidence>
<dbReference type="InterPro" id="IPR024688">
    <property type="entry name" value="Mac_dom"/>
</dbReference>
<dbReference type="EMBL" id="JAHLPM010000011">
    <property type="protein sequence ID" value="MBU5439038.1"/>
    <property type="molecule type" value="Genomic_DNA"/>
</dbReference>
<evidence type="ECO:0000256" key="3">
    <source>
        <dbReference type="ARBA" id="ARBA00022737"/>
    </source>
</evidence>